<gene>
    <name evidence="1" type="ORF">E1091_16185</name>
</gene>
<evidence type="ECO:0000313" key="1">
    <source>
        <dbReference type="EMBL" id="TDB86745.1"/>
    </source>
</evidence>
<proteinExistence type="predicted"/>
<reference evidence="1 2" key="1">
    <citation type="submission" date="2019-02" db="EMBL/GenBank/DDBJ databases">
        <title>Draft genome sequences of novel Actinobacteria.</title>
        <authorList>
            <person name="Sahin N."/>
            <person name="Ay H."/>
            <person name="Saygin H."/>
        </authorList>
    </citation>
    <scope>NUCLEOTIDE SEQUENCE [LARGE SCALE GENOMIC DNA]</scope>
    <source>
        <strain evidence="1 2">JCM 30529</strain>
    </source>
</reference>
<organism evidence="1 2">
    <name type="scientific">Micromonospora fluostatini</name>
    <dbReference type="NCBI Taxonomy" id="1629071"/>
    <lineage>
        <taxon>Bacteria</taxon>
        <taxon>Bacillati</taxon>
        <taxon>Actinomycetota</taxon>
        <taxon>Actinomycetes</taxon>
        <taxon>Micromonosporales</taxon>
        <taxon>Micromonosporaceae</taxon>
        <taxon>Micromonospora</taxon>
    </lineage>
</organism>
<name>A0ABY2DDL1_9ACTN</name>
<sequence length="234" mass="24240">DAGACVEGLDAYRLGLRAAVSAGDPAFAGHVLGSASHLLAGAGDPDGALVLAATGYAGCRAAASPGLRALLLHRVALAAALGGRPRTAGRALAAAHRAADRGDPGREPPWLYWLDGPELAAMTGRTLVALRRPRRAVALLDAGRRPGRPRSRAVYGSWLARAHLHLGEVQRACATADTALLDAIRAGSPRAVHQLTGFRRGLGPQRDTPAARRHLALVTAAIPYLPRPVPPARP</sequence>
<dbReference type="EMBL" id="SMKE01000707">
    <property type="protein sequence ID" value="TDB86745.1"/>
    <property type="molecule type" value="Genomic_DNA"/>
</dbReference>
<accession>A0ABY2DDL1</accession>
<comment type="caution">
    <text evidence="1">The sequence shown here is derived from an EMBL/GenBank/DDBJ whole genome shotgun (WGS) entry which is preliminary data.</text>
</comment>
<protein>
    <submittedName>
        <fullName evidence="1">Transcriptional regulator</fullName>
    </submittedName>
</protein>
<evidence type="ECO:0000313" key="2">
    <source>
        <dbReference type="Proteomes" id="UP000295626"/>
    </source>
</evidence>
<keyword evidence="2" id="KW-1185">Reference proteome</keyword>
<feature type="non-terminal residue" evidence="1">
    <location>
        <position position="1"/>
    </location>
</feature>
<dbReference type="Proteomes" id="UP000295626">
    <property type="component" value="Unassembled WGS sequence"/>
</dbReference>